<keyword evidence="1" id="KW-0732">Signal</keyword>
<gene>
    <name evidence="2" type="ORF">NIASO_19725</name>
</gene>
<reference evidence="2 3" key="1">
    <citation type="submission" date="2013-12" db="EMBL/GenBank/DDBJ databases">
        <authorList>
            <consortium name="DOE Joint Genome Institute"/>
            <person name="Eisen J."/>
            <person name="Huntemann M."/>
            <person name="Han J."/>
            <person name="Chen A."/>
            <person name="Kyrpides N."/>
            <person name="Mavromatis K."/>
            <person name="Markowitz V."/>
            <person name="Palaniappan K."/>
            <person name="Ivanova N."/>
            <person name="Schaumberg A."/>
            <person name="Pati A."/>
            <person name="Liolios K."/>
            <person name="Nordberg H.P."/>
            <person name="Cantor M.N."/>
            <person name="Hua S.X."/>
            <person name="Woyke T."/>
        </authorList>
    </citation>
    <scope>NUCLEOTIDE SEQUENCE [LARGE SCALE GENOMIC DNA]</scope>
    <source>
        <strain evidence="3">DSM 19437</strain>
    </source>
</reference>
<keyword evidence="3" id="KW-1185">Reference proteome</keyword>
<feature type="signal peptide" evidence="1">
    <location>
        <begin position="1"/>
        <end position="28"/>
    </location>
</feature>
<name>W0F5Q9_9BACT</name>
<dbReference type="AlphaFoldDB" id="W0F5Q9"/>
<dbReference type="HOGENOM" id="CLU_107087_3_0_10"/>
<sequence length="175" mass="20249">MAKWINKWRFFLLVLSLLVTGGSFSSTALHPFHVSASEIEYNAKENRLEISSKIFTDDFEKVLERLYKTKADFNNKTLKPQMNGLVTQYITTHLSVRTNGRLLPLKFFGWEVDHEAVYIYTTAAAPNFDAKNITVENTILYDLFEDQLNIVHFIVNGNRKSSKLNYPERKVGFSF</sequence>
<evidence type="ECO:0000313" key="2">
    <source>
        <dbReference type="EMBL" id="AHF16804.1"/>
    </source>
</evidence>
<accession>W0F5Q9</accession>
<dbReference type="EMBL" id="CP007035">
    <property type="protein sequence ID" value="AHF16804.1"/>
    <property type="molecule type" value="Genomic_DNA"/>
</dbReference>
<dbReference type="RefSeq" id="WP_008588462.1">
    <property type="nucleotide sequence ID" value="NZ_CP007035.1"/>
</dbReference>
<dbReference type="KEGG" id="nso:NIASO_19725"/>
<dbReference type="InterPro" id="IPR046525">
    <property type="entry name" value="DUF6702"/>
</dbReference>
<dbReference type="eggNOG" id="ENOG5030WB0">
    <property type="taxonomic scope" value="Bacteria"/>
</dbReference>
<dbReference type="Proteomes" id="UP000003586">
    <property type="component" value="Chromosome"/>
</dbReference>
<dbReference type="Pfam" id="PF20420">
    <property type="entry name" value="DUF6702"/>
    <property type="match status" value="1"/>
</dbReference>
<feature type="chain" id="PRO_5004788036" evidence="1">
    <location>
        <begin position="29"/>
        <end position="175"/>
    </location>
</feature>
<organism evidence="2 3">
    <name type="scientific">Niabella soli DSM 19437</name>
    <dbReference type="NCBI Taxonomy" id="929713"/>
    <lineage>
        <taxon>Bacteria</taxon>
        <taxon>Pseudomonadati</taxon>
        <taxon>Bacteroidota</taxon>
        <taxon>Chitinophagia</taxon>
        <taxon>Chitinophagales</taxon>
        <taxon>Chitinophagaceae</taxon>
        <taxon>Niabella</taxon>
    </lineage>
</organism>
<protein>
    <submittedName>
        <fullName evidence="2">Uncharacterized protein</fullName>
    </submittedName>
</protein>
<evidence type="ECO:0000313" key="3">
    <source>
        <dbReference type="Proteomes" id="UP000003586"/>
    </source>
</evidence>
<dbReference type="OrthoDB" id="5735516at2"/>
<dbReference type="STRING" id="929713.NIASO_19725"/>
<proteinExistence type="predicted"/>
<evidence type="ECO:0000256" key="1">
    <source>
        <dbReference type="SAM" id="SignalP"/>
    </source>
</evidence>